<dbReference type="FunFam" id="3.30.479.10:FF:000003">
    <property type="entry name" value="6-pyruvoyl tetrahydrobiopterin synthase"/>
    <property type="match status" value="1"/>
</dbReference>
<dbReference type="InterPro" id="IPR007115">
    <property type="entry name" value="6-PTP_synth/QueD"/>
</dbReference>
<dbReference type="CDD" id="cd00470">
    <property type="entry name" value="PTPS"/>
    <property type="match status" value="1"/>
</dbReference>
<keyword evidence="11" id="KW-1185">Reference proteome</keyword>
<keyword evidence="4 7" id="KW-0862">Zinc</keyword>
<comment type="cofactor">
    <cofactor evidence="7 9">
        <name>Zn(2+)</name>
        <dbReference type="ChEBI" id="CHEBI:29105"/>
    </cofactor>
    <text evidence="7 9">Binds 1 zinc ion per subunit.</text>
</comment>
<organism evidence="10 11">
    <name type="scientific">Syncephalis pseudoplumigaleata</name>
    <dbReference type="NCBI Taxonomy" id="1712513"/>
    <lineage>
        <taxon>Eukaryota</taxon>
        <taxon>Fungi</taxon>
        <taxon>Fungi incertae sedis</taxon>
        <taxon>Zoopagomycota</taxon>
        <taxon>Zoopagomycotina</taxon>
        <taxon>Zoopagomycetes</taxon>
        <taxon>Zoopagales</taxon>
        <taxon>Piptocephalidaceae</taxon>
        <taxon>Syncephalis</taxon>
    </lineage>
</organism>
<evidence type="ECO:0000256" key="1">
    <source>
        <dbReference type="ARBA" id="ARBA00005126"/>
    </source>
</evidence>
<evidence type="ECO:0000256" key="7">
    <source>
        <dbReference type="PIRNR" id="PIRNR006113"/>
    </source>
</evidence>
<evidence type="ECO:0000256" key="3">
    <source>
        <dbReference type="ARBA" id="ARBA00022723"/>
    </source>
</evidence>
<evidence type="ECO:0000313" key="11">
    <source>
        <dbReference type="Proteomes" id="UP000278143"/>
    </source>
</evidence>
<feature type="binding site" evidence="9">
    <location>
        <position position="43"/>
    </location>
    <ligand>
        <name>Zn(2+)</name>
        <dbReference type="ChEBI" id="CHEBI:29105"/>
    </ligand>
</feature>
<feature type="binding site" evidence="9">
    <location>
        <position position="41"/>
    </location>
    <ligand>
        <name>Zn(2+)</name>
        <dbReference type="ChEBI" id="CHEBI:29105"/>
    </ligand>
</feature>
<keyword evidence="3 7" id="KW-0479">Metal-binding</keyword>
<feature type="active site" description="Proton acceptor" evidence="8">
    <location>
        <position position="35"/>
    </location>
</feature>
<dbReference type="GO" id="GO:0003874">
    <property type="term" value="F:6-pyruvoyltetrahydropterin synthase activity"/>
    <property type="evidence" value="ECO:0007669"/>
    <property type="project" value="UniProtKB-EC"/>
</dbReference>
<reference evidence="11" key="1">
    <citation type="journal article" date="2018" name="Nat. Microbiol.">
        <title>Leveraging single-cell genomics to expand the fungal tree of life.</title>
        <authorList>
            <person name="Ahrendt S.R."/>
            <person name="Quandt C.A."/>
            <person name="Ciobanu D."/>
            <person name="Clum A."/>
            <person name="Salamov A."/>
            <person name="Andreopoulos B."/>
            <person name="Cheng J.F."/>
            <person name="Woyke T."/>
            <person name="Pelin A."/>
            <person name="Henrissat B."/>
            <person name="Reynolds N.K."/>
            <person name="Benny G.L."/>
            <person name="Smith M.E."/>
            <person name="James T.Y."/>
            <person name="Grigoriev I.V."/>
        </authorList>
    </citation>
    <scope>NUCLEOTIDE SEQUENCE [LARGE SCALE GENOMIC DNA]</scope>
    <source>
        <strain evidence="11">Benny S71-1</strain>
    </source>
</reference>
<evidence type="ECO:0000256" key="9">
    <source>
        <dbReference type="PIRSR" id="PIRSR006113-2"/>
    </source>
</evidence>
<dbReference type="EMBL" id="KZ989589">
    <property type="protein sequence ID" value="RKP25863.1"/>
    <property type="molecule type" value="Genomic_DNA"/>
</dbReference>
<feature type="binding site" evidence="9">
    <location>
        <position position="16"/>
    </location>
    <ligand>
        <name>Zn(2+)</name>
        <dbReference type="ChEBI" id="CHEBI:29105"/>
    </ligand>
</feature>
<dbReference type="GO" id="GO:0006729">
    <property type="term" value="P:tetrahydrobiopterin biosynthetic process"/>
    <property type="evidence" value="ECO:0007669"/>
    <property type="project" value="UniProtKB-UniPathway"/>
</dbReference>
<evidence type="ECO:0000256" key="4">
    <source>
        <dbReference type="ARBA" id="ARBA00022833"/>
    </source>
</evidence>
<dbReference type="PIRSF" id="PIRSF006113">
    <property type="entry name" value="PTP_synth"/>
    <property type="match status" value="1"/>
</dbReference>
<comment type="catalytic activity">
    <reaction evidence="7">
        <text>7,8-dihydroneopterin 3'-triphosphate = 6-pyruvoyl-5,6,7,8-tetrahydropterin + triphosphate + H(+)</text>
        <dbReference type="Rhea" id="RHEA:22048"/>
        <dbReference type="ChEBI" id="CHEBI:15378"/>
        <dbReference type="ChEBI" id="CHEBI:18036"/>
        <dbReference type="ChEBI" id="CHEBI:58462"/>
        <dbReference type="ChEBI" id="CHEBI:136564"/>
        <dbReference type="EC" id="4.2.3.12"/>
    </reaction>
</comment>
<dbReference type="OrthoDB" id="14045at2759"/>
<gene>
    <name evidence="10" type="ORF">SYNPS1DRAFT_15046</name>
</gene>
<evidence type="ECO:0000256" key="5">
    <source>
        <dbReference type="ARBA" id="ARBA00023007"/>
    </source>
</evidence>
<keyword evidence="6 7" id="KW-0456">Lyase</keyword>
<feature type="active site" description="Charge relay system" evidence="8">
    <location>
        <position position="130"/>
    </location>
</feature>
<accession>A0A4P9Z082</accession>
<dbReference type="Gene3D" id="3.30.479.10">
    <property type="entry name" value="6-pyruvoyl tetrahydropterin synthase/QueD"/>
    <property type="match status" value="1"/>
</dbReference>
<feature type="active site" description="Charge relay system" evidence="8">
    <location>
        <position position="82"/>
    </location>
</feature>
<dbReference type="PANTHER" id="PTHR12589">
    <property type="entry name" value="PYRUVOYL TETRAHYDROBIOPTERIN SYNTHASE"/>
    <property type="match status" value="1"/>
</dbReference>
<comment type="pathway">
    <text evidence="1 7">Cofactor biosynthesis; tetrahydrobiopterin biosynthesis; tetrahydrobiopterin from 7,8-dihydroneopterin triphosphate: step 1/3.</text>
</comment>
<dbReference type="GO" id="GO:0005739">
    <property type="term" value="C:mitochondrion"/>
    <property type="evidence" value="ECO:0007669"/>
    <property type="project" value="TreeGrafter"/>
</dbReference>
<sequence>MPIGYIARIEHFSAAHRLHSPQLSDEENRAVYGKCNHPHGHGHNYKVQVTLRGPIDPRTGMVTNLANLKACLHRAIMEQLDHRNLDVDVPFFETCVSTTENVAVYIWQQVEQHMAPTGCQGQLHEVCIWETDRNMVIYRGE</sequence>
<dbReference type="UniPathway" id="UPA00849">
    <property type="reaction ID" value="UER00819"/>
</dbReference>
<evidence type="ECO:0000256" key="8">
    <source>
        <dbReference type="PIRSR" id="PIRSR006113-1"/>
    </source>
</evidence>
<comment type="similarity">
    <text evidence="2 7">Belongs to the PTPS family.</text>
</comment>
<evidence type="ECO:0000256" key="2">
    <source>
        <dbReference type="ARBA" id="ARBA00009164"/>
    </source>
</evidence>
<dbReference type="InterPro" id="IPR038418">
    <property type="entry name" value="6-PTP_synth/QueD_sf"/>
</dbReference>
<proteinExistence type="inferred from homology"/>
<dbReference type="SUPFAM" id="SSF55620">
    <property type="entry name" value="Tetrahydrobiopterin biosynthesis enzymes-like"/>
    <property type="match status" value="1"/>
</dbReference>
<dbReference type="AlphaFoldDB" id="A0A4P9Z082"/>
<protein>
    <recommendedName>
        <fullName evidence="7">6-pyruvoyl tetrahydrobiopterin synthase</fullName>
        <shortName evidence="7">PTP synthase</shortName>
        <shortName evidence="7">PTPS</shortName>
        <ecNumber evidence="7">4.2.3.12</ecNumber>
    </recommendedName>
</protein>
<evidence type="ECO:0000256" key="6">
    <source>
        <dbReference type="ARBA" id="ARBA00023239"/>
    </source>
</evidence>
<dbReference type="EC" id="4.2.3.12" evidence="7"/>
<dbReference type="Proteomes" id="UP000278143">
    <property type="component" value="Unassembled WGS sequence"/>
</dbReference>
<dbReference type="GO" id="GO:0046872">
    <property type="term" value="F:metal ion binding"/>
    <property type="evidence" value="ECO:0007669"/>
    <property type="project" value="UniProtKB-KW"/>
</dbReference>
<dbReference type="Pfam" id="PF01242">
    <property type="entry name" value="PTPS"/>
    <property type="match status" value="1"/>
</dbReference>
<keyword evidence="5 7" id="KW-0783">Tetrahydrobiopterin biosynthesis</keyword>
<name>A0A4P9Z082_9FUNG</name>
<dbReference type="PANTHER" id="PTHR12589:SF7">
    <property type="entry name" value="6-PYRUVOYL TETRAHYDROBIOPTERIN SYNTHASE"/>
    <property type="match status" value="1"/>
</dbReference>
<evidence type="ECO:0000313" key="10">
    <source>
        <dbReference type="EMBL" id="RKP25863.1"/>
    </source>
</evidence>